<dbReference type="KEGG" id="aten:116297327"/>
<dbReference type="InterPro" id="IPR014756">
    <property type="entry name" value="Ig_E-set"/>
</dbReference>
<dbReference type="Pfam" id="PF02752">
    <property type="entry name" value="Arrestin_C"/>
    <property type="match status" value="1"/>
</dbReference>
<protein>
    <submittedName>
        <fullName evidence="5">Arrestin domain-containing protein 3-like</fullName>
    </submittedName>
</protein>
<dbReference type="InterPro" id="IPR011021">
    <property type="entry name" value="Arrestin-like_N"/>
</dbReference>
<dbReference type="AlphaFoldDB" id="A0A6P8I1M1"/>
<name>A0A6P8I1M1_ACTTE</name>
<evidence type="ECO:0000313" key="4">
    <source>
        <dbReference type="Proteomes" id="UP000515163"/>
    </source>
</evidence>
<dbReference type="PANTHER" id="PTHR11188:SF17">
    <property type="entry name" value="FI21816P1"/>
    <property type="match status" value="1"/>
</dbReference>
<dbReference type="Pfam" id="PF00339">
    <property type="entry name" value="Arrestin_N"/>
    <property type="match status" value="1"/>
</dbReference>
<gene>
    <name evidence="5" type="primary">LOC116297327</name>
</gene>
<accession>A0A6P8I1M1</accession>
<dbReference type="InParanoid" id="A0A6P8I1M1"/>
<dbReference type="OrthoDB" id="2333384at2759"/>
<dbReference type="SMART" id="SM01017">
    <property type="entry name" value="Arrestin_C"/>
    <property type="match status" value="1"/>
</dbReference>
<dbReference type="GO" id="GO:0015031">
    <property type="term" value="P:protein transport"/>
    <property type="evidence" value="ECO:0007669"/>
    <property type="project" value="TreeGrafter"/>
</dbReference>
<evidence type="ECO:0000256" key="1">
    <source>
        <dbReference type="ARBA" id="ARBA00005298"/>
    </source>
</evidence>
<evidence type="ECO:0000256" key="2">
    <source>
        <dbReference type="SAM" id="MobiDB-lite"/>
    </source>
</evidence>
<feature type="region of interest" description="Disordered" evidence="2">
    <location>
        <begin position="338"/>
        <end position="385"/>
    </location>
</feature>
<feature type="compositionally biased region" description="Basic and acidic residues" evidence="2">
    <location>
        <begin position="372"/>
        <end position="385"/>
    </location>
</feature>
<dbReference type="SUPFAM" id="SSF81296">
    <property type="entry name" value="E set domains"/>
    <property type="match status" value="2"/>
</dbReference>
<organism evidence="4 5">
    <name type="scientific">Actinia tenebrosa</name>
    <name type="common">Australian red waratah sea anemone</name>
    <dbReference type="NCBI Taxonomy" id="6105"/>
    <lineage>
        <taxon>Eukaryota</taxon>
        <taxon>Metazoa</taxon>
        <taxon>Cnidaria</taxon>
        <taxon>Anthozoa</taxon>
        <taxon>Hexacorallia</taxon>
        <taxon>Actiniaria</taxon>
        <taxon>Actiniidae</taxon>
        <taxon>Actinia</taxon>
    </lineage>
</organism>
<dbReference type="RefSeq" id="XP_031561406.1">
    <property type="nucleotide sequence ID" value="XM_031705546.1"/>
</dbReference>
<dbReference type="GO" id="GO:0005737">
    <property type="term" value="C:cytoplasm"/>
    <property type="evidence" value="ECO:0007669"/>
    <property type="project" value="TreeGrafter"/>
</dbReference>
<keyword evidence="4" id="KW-1185">Reference proteome</keyword>
<comment type="similarity">
    <text evidence="1">Belongs to the arrestin family.</text>
</comment>
<dbReference type="PANTHER" id="PTHR11188">
    <property type="entry name" value="ARRESTIN DOMAIN CONTAINING PROTEIN"/>
    <property type="match status" value="1"/>
</dbReference>
<dbReference type="InterPro" id="IPR014752">
    <property type="entry name" value="Arrestin-like_C"/>
</dbReference>
<dbReference type="InterPro" id="IPR050357">
    <property type="entry name" value="Arrestin_domain-protein"/>
</dbReference>
<dbReference type="GeneID" id="116297327"/>
<proteinExistence type="inferred from homology"/>
<reference evidence="5" key="1">
    <citation type="submission" date="2025-08" db="UniProtKB">
        <authorList>
            <consortium name="RefSeq"/>
        </authorList>
    </citation>
    <scope>IDENTIFICATION</scope>
</reference>
<evidence type="ECO:0000259" key="3">
    <source>
        <dbReference type="SMART" id="SM01017"/>
    </source>
</evidence>
<dbReference type="Gene3D" id="2.60.40.640">
    <property type="match status" value="2"/>
</dbReference>
<dbReference type="InterPro" id="IPR011022">
    <property type="entry name" value="Arrestin_C-like"/>
</dbReference>
<feature type="compositionally biased region" description="Low complexity" evidence="2">
    <location>
        <begin position="345"/>
        <end position="359"/>
    </location>
</feature>
<evidence type="ECO:0000313" key="5">
    <source>
        <dbReference type="RefSeq" id="XP_031561406.1"/>
    </source>
</evidence>
<sequence>MKSSINKFLVVLDEPNKDFSPGDQVHGKVVLDVRQEIKLWTLNLECRGEVYVSWPENHGTYTRYRFGKEELFHVKARVYGDTEDKMKGQNPSLSVLKPSVYSFCFRYTIPRIDLPPSYEAKHGYIRYWMQASIKKKKGKSKIKTAKQVFDIGGYNEYDEEELKEMKDRELSVPNARETATLIGVSCYPTGSLTLSARTNKFLYHPCEVITTHVTTGNEAYRGARIIEASLVRLTEYDDGKSNKTHSKQEVVRVEKEVENTGEKDLQLVLPAQSLQPTMMRACKCIKVSYYLKVRMKINGKKQKKSALMIPVVIIPSPVLPSPRPTTLTQLHSDLRKDSPYDSFITESTSTNESSRSSTSPVDATSYINKGYAAEDERPEKLNTYL</sequence>
<feature type="domain" description="Arrestin C-terminal-like" evidence="3">
    <location>
        <begin position="188"/>
        <end position="318"/>
    </location>
</feature>
<dbReference type="Proteomes" id="UP000515163">
    <property type="component" value="Unplaced"/>
</dbReference>